<sequence length="629" mass="67960">MAPLPSRKDLQSMKRIDIQNLCKEYGVRANLKTEKLIDLLIETQSAPSPAATAPTRRSVTRQPSRGAGPSRTASMIIHDIEEEEPGSPMDTIQEEVQLDVEGTKKNQHLQPIRTRKAKDLQTKLGVGRPAAAGGSGARAVTKSTSVPRGRRRKSSRTLSRVDATIPEVAEPSSSGPTRSQSEQTGETSTLPLHAPRAASTPPLDVSRQISDALRPLQLKVENLEEELRNSQRRNQDLERIQAQLASVANLQQRYDSLQAEVQELRSEKVSIASLTEEFRLLKASLTSHPSPIVLPTTPKARSPTNWCSLGLGFPSAFKTMGFHPLLQTSTPTAAIMRDRPQAPGESPTTLGKRARSSSASAEEGCTDANLKEDEDAPHEAELAGVRPEKKRAKLDSGAQQAHSIAGPSKPRVPTSEVAAQLLAPRMPTFMIFQGREAQVSTPYAHSTPPPVGSLPEVYRPSSPPGAPLLPPVRTVPSRVTSSATNTENQRHTFDISIFGVNDGNESFLQPIPFPDAPQSPTPASHNIGFMNQLDQDRTDPFKEFGFPSPRRPNRIASSSSEHTSGQGKDPAASNRTAAGLGLTMVRTGTPTTVVESTPSRKTLYGTELEGDSRFGDFGVEGIGSGFWTR</sequence>
<feature type="compositionally biased region" description="Low complexity" evidence="2">
    <location>
        <begin position="45"/>
        <end position="57"/>
    </location>
</feature>
<dbReference type="Proteomes" id="UP000298030">
    <property type="component" value="Unassembled WGS sequence"/>
</dbReference>
<keyword evidence="1" id="KW-0175">Coiled coil</keyword>
<dbReference type="AlphaFoldDB" id="A0A4Y7TZJ8"/>
<feature type="region of interest" description="Disordered" evidence="2">
    <location>
        <begin position="441"/>
        <end position="476"/>
    </location>
</feature>
<feature type="region of interest" description="Disordered" evidence="2">
    <location>
        <begin position="102"/>
        <end position="204"/>
    </location>
</feature>
<dbReference type="EMBL" id="QPFP01000002">
    <property type="protein sequence ID" value="TEB39248.1"/>
    <property type="molecule type" value="Genomic_DNA"/>
</dbReference>
<feature type="compositionally biased region" description="Polar residues" evidence="2">
    <location>
        <begin position="555"/>
        <end position="566"/>
    </location>
</feature>
<feature type="compositionally biased region" description="Low complexity" evidence="2">
    <location>
        <begin position="125"/>
        <end position="140"/>
    </location>
</feature>
<dbReference type="STRING" id="71717.A0A4Y7TZJ8"/>
<feature type="coiled-coil region" evidence="1">
    <location>
        <begin position="213"/>
        <end position="274"/>
    </location>
</feature>
<feature type="compositionally biased region" description="Pro residues" evidence="2">
    <location>
        <begin position="461"/>
        <end position="470"/>
    </location>
</feature>
<protein>
    <submittedName>
        <fullName evidence="3">Uncharacterized protein</fullName>
    </submittedName>
</protein>
<gene>
    <name evidence="3" type="ORF">FA13DRAFT_1725226</name>
</gene>
<feature type="region of interest" description="Disordered" evidence="2">
    <location>
        <begin position="337"/>
        <end position="415"/>
    </location>
</feature>
<name>A0A4Y7TZJ8_COPMI</name>
<organism evidence="3 4">
    <name type="scientific">Coprinellus micaceus</name>
    <name type="common">Glistening ink-cap mushroom</name>
    <name type="synonym">Coprinus micaceus</name>
    <dbReference type="NCBI Taxonomy" id="71717"/>
    <lineage>
        <taxon>Eukaryota</taxon>
        <taxon>Fungi</taxon>
        <taxon>Dikarya</taxon>
        <taxon>Basidiomycota</taxon>
        <taxon>Agaricomycotina</taxon>
        <taxon>Agaricomycetes</taxon>
        <taxon>Agaricomycetidae</taxon>
        <taxon>Agaricales</taxon>
        <taxon>Agaricineae</taxon>
        <taxon>Psathyrellaceae</taxon>
        <taxon>Coprinellus</taxon>
    </lineage>
</organism>
<evidence type="ECO:0000256" key="2">
    <source>
        <dbReference type="SAM" id="MobiDB-lite"/>
    </source>
</evidence>
<accession>A0A4Y7TZJ8</accession>
<evidence type="ECO:0000256" key="1">
    <source>
        <dbReference type="SAM" id="Coils"/>
    </source>
</evidence>
<evidence type="ECO:0000313" key="3">
    <source>
        <dbReference type="EMBL" id="TEB39248.1"/>
    </source>
</evidence>
<reference evidence="3 4" key="1">
    <citation type="journal article" date="2019" name="Nat. Ecol. Evol.">
        <title>Megaphylogeny resolves global patterns of mushroom evolution.</title>
        <authorList>
            <person name="Varga T."/>
            <person name="Krizsan K."/>
            <person name="Foldi C."/>
            <person name="Dima B."/>
            <person name="Sanchez-Garcia M."/>
            <person name="Sanchez-Ramirez S."/>
            <person name="Szollosi G.J."/>
            <person name="Szarkandi J.G."/>
            <person name="Papp V."/>
            <person name="Albert L."/>
            <person name="Andreopoulos W."/>
            <person name="Angelini C."/>
            <person name="Antonin V."/>
            <person name="Barry K.W."/>
            <person name="Bougher N.L."/>
            <person name="Buchanan P."/>
            <person name="Buyck B."/>
            <person name="Bense V."/>
            <person name="Catcheside P."/>
            <person name="Chovatia M."/>
            <person name="Cooper J."/>
            <person name="Damon W."/>
            <person name="Desjardin D."/>
            <person name="Finy P."/>
            <person name="Geml J."/>
            <person name="Haridas S."/>
            <person name="Hughes K."/>
            <person name="Justo A."/>
            <person name="Karasinski D."/>
            <person name="Kautmanova I."/>
            <person name="Kiss B."/>
            <person name="Kocsube S."/>
            <person name="Kotiranta H."/>
            <person name="LaButti K.M."/>
            <person name="Lechner B.E."/>
            <person name="Liimatainen K."/>
            <person name="Lipzen A."/>
            <person name="Lukacs Z."/>
            <person name="Mihaltcheva S."/>
            <person name="Morgado L.N."/>
            <person name="Niskanen T."/>
            <person name="Noordeloos M.E."/>
            <person name="Ohm R.A."/>
            <person name="Ortiz-Santana B."/>
            <person name="Ovrebo C."/>
            <person name="Racz N."/>
            <person name="Riley R."/>
            <person name="Savchenko A."/>
            <person name="Shiryaev A."/>
            <person name="Soop K."/>
            <person name="Spirin V."/>
            <person name="Szebenyi C."/>
            <person name="Tomsovsky M."/>
            <person name="Tulloss R.E."/>
            <person name="Uehling J."/>
            <person name="Grigoriev I.V."/>
            <person name="Vagvolgyi C."/>
            <person name="Papp T."/>
            <person name="Martin F.M."/>
            <person name="Miettinen O."/>
            <person name="Hibbett D.S."/>
            <person name="Nagy L.G."/>
        </authorList>
    </citation>
    <scope>NUCLEOTIDE SEQUENCE [LARGE SCALE GENOMIC DNA]</scope>
    <source>
        <strain evidence="3 4">FP101781</strain>
    </source>
</reference>
<feature type="region of interest" description="Disordered" evidence="2">
    <location>
        <begin position="537"/>
        <end position="574"/>
    </location>
</feature>
<feature type="compositionally biased region" description="Polar residues" evidence="2">
    <location>
        <begin position="171"/>
        <end position="190"/>
    </location>
</feature>
<keyword evidence="4" id="KW-1185">Reference proteome</keyword>
<feature type="region of interest" description="Disordered" evidence="2">
    <location>
        <begin position="44"/>
        <end position="75"/>
    </location>
</feature>
<evidence type="ECO:0000313" key="4">
    <source>
        <dbReference type="Proteomes" id="UP000298030"/>
    </source>
</evidence>
<dbReference type="OrthoDB" id="3258416at2759"/>
<proteinExistence type="predicted"/>
<comment type="caution">
    <text evidence="3">The sequence shown here is derived from an EMBL/GenBank/DDBJ whole genome shotgun (WGS) entry which is preliminary data.</text>
</comment>